<feature type="transmembrane region" description="Helical" evidence="2">
    <location>
        <begin position="422"/>
        <end position="440"/>
    </location>
</feature>
<evidence type="ECO:0000256" key="2">
    <source>
        <dbReference type="SAM" id="Phobius"/>
    </source>
</evidence>
<feature type="transmembrane region" description="Helical" evidence="2">
    <location>
        <begin position="24"/>
        <end position="48"/>
    </location>
</feature>
<dbReference type="Pfam" id="PF13347">
    <property type="entry name" value="MFS_2"/>
    <property type="match status" value="1"/>
</dbReference>
<dbReference type="OrthoDB" id="181905at2"/>
<organism evidence="3 4">
    <name type="scientific">Maricaulis maris (strain MCS10)</name>
    <name type="common">Caulobacter maris</name>
    <dbReference type="NCBI Taxonomy" id="394221"/>
    <lineage>
        <taxon>Bacteria</taxon>
        <taxon>Pseudomonadati</taxon>
        <taxon>Pseudomonadota</taxon>
        <taxon>Alphaproteobacteria</taxon>
        <taxon>Maricaulales</taxon>
        <taxon>Maricaulaceae</taxon>
        <taxon>Maricaulis</taxon>
    </lineage>
</organism>
<keyword evidence="2" id="KW-1133">Transmembrane helix</keyword>
<dbReference type="HOGENOM" id="CLU_027408_0_1_5"/>
<dbReference type="STRING" id="394221.Mmar10_2697"/>
<feature type="transmembrane region" description="Helical" evidence="2">
    <location>
        <begin position="392"/>
        <end position="410"/>
    </location>
</feature>
<keyword evidence="2" id="KW-0472">Membrane</keyword>
<feature type="transmembrane region" description="Helical" evidence="2">
    <location>
        <begin position="251"/>
        <end position="270"/>
    </location>
</feature>
<dbReference type="SUPFAM" id="SSF103473">
    <property type="entry name" value="MFS general substrate transporter"/>
    <property type="match status" value="1"/>
</dbReference>
<comment type="similarity">
    <text evidence="1">Belongs to the sodium:galactoside symporter (TC 2.A.2) family.</text>
</comment>
<sequence>MSLPNTHSPVTPSARAPLGIGTRIGYGIGDFGFVAAWQGAALFLLYFYTDVLLLSPWVAGTIYLTGMIWDAVSDPLVASHADRFAARRGRYGPLLRRAAIPLGLSYALLFAVPAGGEVWTIGAALAGHLIFRTAYTYASMPYNTLPVRLTTDGDARSSLSALRVIGAALGGLTVAIATPLLVQATAHAGERTGYGLASFVIGAVIIAILLGSSLATREPDRPRPVAPKANIRQDILELWSATRRNGPLQRLLVLMMLATIGFALFIQSQLYFLNHVLEAPEIAAAILAGPALAMIIAAPLWMMLSARTSKRSTMISGLLVATVGYVMMGLAPLGGVSVALVAICLIGAGSAAIPVMFWSMMPDVIDHGELSTGIRVEARTFGLTTFVQKCSAGLAALLTGGLLTLSGYAAEEAPGGYALDSITAMVSWIPAAFMLAMVMVTRRYPVSRDQHRTNINRLASRSDAD</sequence>
<keyword evidence="2" id="KW-0812">Transmembrane</keyword>
<reference evidence="3 4" key="1">
    <citation type="submission" date="2006-08" db="EMBL/GenBank/DDBJ databases">
        <title>Complete sequence of Maricaulis maris MCS10.</title>
        <authorList>
            <consortium name="US DOE Joint Genome Institute"/>
            <person name="Copeland A."/>
            <person name="Lucas S."/>
            <person name="Lapidus A."/>
            <person name="Barry K."/>
            <person name="Detter J.C."/>
            <person name="Glavina del Rio T."/>
            <person name="Hammon N."/>
            <person name="Israni S."/>
            <person name="Dalin E."/>
            <person name="Tice H."/>
            <person name="Pitluck S."/>
            <person name="Saunders E."/>
            <person name="Brettin T."/>
            <person name="Bruce D."/>
            <person name="Han C."/>
            <person name="Tapia R."/>
            <person name="Gilna P."/>
            <person name="Schmutz J."/>
            <person name="Larimer F."/>
            <person name="Land M."/>
            <person name="Hauser L."/>
            <person name="Kyrpides N."/>
            <person name="Mikhailova N."/>
            <person name="Viollier P."/>
            <person name="Stephens C."/>
            <person name="Richardson P."/>
        </authorList>
    </citation>
    <scope>NUCLEOTIDE SEQUENCE [LARGE SCALE GENOMIC DNA]</scope>
    <source>
        <strain evidence="3 4">MCS10</strain>
    </source>
</reference>
<feature type="transmembrane region" description="Helical" evidence="2">
    <location>
        <begin position="159"/>
        <end position="182"/>
    </location>
</feature>
<dbReference type="CDD" id="cd17332">
    <property type="entry name" value="MFS_MelB_like"/>
    <property type="match status" value="1"/>
</dbReference>
<dbReference type="AlphaFoldDB" id="Q0AL60"/>
<feature type="transmembrane region" description="Helical" evidence="2">
    <location>
        <begin position="314"/>
        <end position="333"/>
    </location>
</feature>
<accession>Q0AL60</accession>
<dbReference type="InterPro" id="IPR039672">
    <property type="entry name" value="MFS_2"/>
</dbReference>
<dbReference type="PANTHER" id="PTHR11328:SF24">
    <property type="entry name" value="MAJOR FACILITATOR SUPERFAMILY (MFS) PROFILE DOMAIN-CONTAINING PROTEIN"/>
    <property type="match status" value="1"/>
</dbReference>
<evidence type="ECO:0000313" key="4">
    <source>
        <dbReference type="Proteomes" id="UP000001964"/>
    </source>
</evidence>
<dbReference type="InterPro" id="IPR036259">
    <property type="entry name" value="MFS_trans_sf"/>
</dbReference>
<dbReference type="Proteomes" id="UP000001964">
    <property type="component" value="Chromosome"/>
</dbReference>
<feature type="transmembrane region" description="Helical" evidence="2">
    <location>
        <begin position="282"/>
        <end position="302"/>
    </location>
</feature>
<proteinExistence type="inferred from homology"/>
<evidence type="ECO:0000256" key="1">
    <source>
        <dbReference type="ARBA" id="ARBA00009617"/>
    </source>
</evidence>
<dbReference type="InterPro" id="IPR001927">
    <property type="entry name" value="Na/Gal_symport"/>
</dbReference>
<feature type="transmembrane region" description="Helical" evidence="2">
    <location>
        <begin position="194"/>
        <end position="215"/>
    </location>
</feature>
<protein>
    <submittedName>
        <fullName evidence="3">Sugar (Glycoside-Pentoside-Hexuronide) transporter</fullName>
    </submittedName>
</protein>
<dbReference type="GO" id="GO:0015293">
    <property type="term" value="F:symporter activity"/>
    <property type="evidence" value="ECO:0007669"/>
    <property type="project" value="InterPro"/>
</dbReference>
<feature type="transmembrane region" description="Helical" evidence="2">
    <location>
        <begin position="54"/>
        <end position="73"/>
    </location>
</feature>
<dbReference type="PANTHER" id="PTHR11328">
    <property type="entry name" value="MAJOR FACILITATOR SUPERFAMILY DOMAIN-CONTAINING PROTEIN"/>
    <property type="match status" value="1"/>
</dbReference>
<keyword evidence="4" id="KW-1185">Reference proteome</keyword>
<name>Q0AL60_MARMM</name>
<feature type="transmembrane region" description="Helical" evidence="2">
    <location>
        <begin position="118"/>
        <end position="138"/>
    </location>
</feature>
<dbReference type="NCBIfam" id="TIGR00792">
    <property type="entry name" value="gph"/>
    <property type="match status" value="1"/>
</dbReference>
<dbReference type="GO" id="GO:0005886">
    <property type="term" value="C:plasma membrane"/>
    <property type="evidence" value="ECO:0007669"/>
    <property type="project" value="TreeGrafter"/>
</dbReference>
<dbReference type="RefSeq" id="WP_011644627.1">
    <property type="nucleotide sequence ID" value="NC_008347.1"/>
</dbReference>
<evidence type="ECO:0000313" key="3">
    <source>
        <dbReference type="EMBL" id="ABI66983.1"/>
    </source>
</evidence>
<dbReference type="GO" id="GO:0008643">
    <property type="term" value="P:carbohydrate transport"/>
    <property type="evidence" value="ECO:0007669"/>
    <property type="project" value="InterPro"/>
</dbReference>
<dbReference type="EMBL" id="CP000449">
    <property type="protein sequence ID" value="ABI66983.1"/>
    <property type="molecule type" value="Genomic_DNA"/>
</dbReference>
<dbReference type="GO" id="GO:0006814">
    <property type="term" value="P:sodium ion transport"/>
    <property type="evidence" value="ECO:0007669"/>
    <property type="project" value="InterPro"/>
</dbReference>
<dbReference type="KEGG" id="mmr:Mmar10_2697"/>
<dbReference type="eggNOG" id="COG2211">
    <property type="taxonomic scope" value="Bacteria"/>
</dbReference>
<feature type="transmembrane region" description="Helical" evidence="2">
    <location>
        <begin position="339"/>
        <end position="358"/>
    </location>
</feature>
<dbReference type="Gene3D" id="1.20.1250.20">
    <property type="entry name" value="MFS general substrate transporter like domains"/>
    <property type="match status" value="2"/>
</dbReference>
<gene>
    <name evidence="3" type="ordered locus">Mmar10_2697</name>
</gene>